<protein>
    <submittedName>
        <fullName evidence="2">Uncharacterized protein</fullName>
    </submittedName>
</protein>
<feature type="compositionally biased region" description="Acidic residues" evidence="1">
    <location>
        <begin position="82"/>
        <end position="93"/>
    </location>
</feature>
<reference evidence="2 3" key="1">
    <citation type="journal article" date="2021" name="BMC Genomics">
        <title>Datura genome reveals duplications of psychoactive alkaloid biosynthetic genes and high mutation rate following tissue culture.</title>
        <authorList>
            <person name="Rajewski A."/>
            <person name="Carter-House D."/>
            <person name="Stajich J."/>
            <person name="Litt A."/>
        </authorList>
    </citation>
    <scope>NUCLEOTIDE SEQUENCE [LARGE SCALE GENOMIC DNA]</scope>
    <source>
        <strain evidence="2">AR-01</strain>
    </source>
</reference>
<accession>A0ABS8S2F9</accession>
<name>A0ABS8S2F9_DATST</name>
<evidence type="ECO:0000313" key="3">
    <source>
        <dbReference type="Proteomes" id="UP000823775"/>
    </source>
</evidence>
<feature type="region of interest" description="Disordered" evidence="1">
    <location>
        <begin position="82"/>
        <end position="107"/>
    </location>
</feature>
<dbReference type="Proteomes" id="UP000823775">
    <property type="component" value="Unassembled WGS sequence"/>
</dbReference>
<evidence type="ECO:0000256" key="1">
    <source>
        <dbReference type="SAM" id="MobiDB-lite"/>
    </source>
</evidence>
<gene>
    <name evidence="2" type="ORF">HAX54_019407</name>
</gene>
<evidence type="ECO:0000313" key="2">
    <source>
        <dbReference type="EMBL" id="MCD7453044.1"/>
    </source>
</evidence>
<proteinExistence type="predicted"/>
<sequence length="107" mass="11997">MKKLKLPNGGCRHSSKLNVQTVLNHKLEDRTGWPMNPQPAGLPHSIELLKNVKIYPESMSGLYDSLLGLYRLLFIVIEVGPEDDSEQEQEPTIDTDSLAGNHDPSCW</sequence>
<comment type="caution">
    <text evidence="2">The sequence shown here is derived from an EMBL/GenBank/DDBJ whole genome shotgun (WGS) entry which is preliminary data.</text>
</comment>
<keyword evidence="3" id="KW-1185">Reference proteome</keyword>
<dbReference type="EMBL" id="JACEIK010000236">
    <property type="protein sequence ID" value="MCD7453044.1"/>
    <property type="molecule type" value="Genomic_DNA"/>
</dbReference>
<organism evidence="2 3">
    <name type="scientific">Datura stramonium</name>
    <name type="common">Jimsonweed</name>
    <name type="synonym">Common thornapple</name>
    <dbReference type="NCBI Taxonomy" id="4076"/>
    <lineage>
        <taxon>Eukaryota</taxon>
        <taxon>Viridiplantae</taxon>
        <taxon>Streptophyta</taxon>
        <taxon>Embryophyta</taxon>
        <taxon>Tracheophyta</taxon>
        <taxon>Spermatophyta</taxon>
        <taxon>Magnoliopsida</taxon>
        <taxon>eudicotyledons</taxon>
        <taxon>Gunneridae</taxon>
        <taxon>Pentapetalae</taxon>
        <taxon>asterids</taxon>
        <taxon>lamiids</taxon>
        <taxon>Solanales</taxon>
        <taxon>Solanaceae</taxon>
        <taxon>Solanoideae</taxon>
        <taxon>Datureae</taxon>
        <taxon>Datura</taxon>
    </lineage>
</organism>